<sequence>MLAWAHTVRTLAGGLPSTESDVRDAVQSLRHRYPRLGDQPQLGARWGDLSSTHAHVAGIAHWLDRTAPEQKADA</sequence>
<dbReference type="EMBL" id="CP109109">
    <property type="protein sequence ID" value="WSB95855.1"/>
    <property type="molecule type" value="Genomic_DNA"/>
</dbReference>
<gene>
    <name evidence="1" type="ORF">OG835_01675</name>
</gene>
<evidence type="ECO:0000313" key="2">
    <source>
        <dbReference type="Proteomes" id="UP001348369"/>
    </source>
</evidence>
<protein>
    <submittedName>
        <fullName evidence="1">Uncharacterized protein</fullName>
    </submittedName>
</protein>
<reference evidence="1" key="1">
    <citation type="submission" date="2022-10" db="EMBL/GenBank/DDBJ databases">
        <title>The complete genomes of actinobacterial strains from the NBC collection.</title>
        <authorList>
            <person name="Joergensen T.S."/>
            <person name="Alvarez Arevalo M."/>
            <person name="Sterndorff E.B."/>
            <person name="Faurdal D."/>
            <person name="Vuksanovic O."/>
            <person name="Mourched A.-S."/>
            <person name="Charusanti P."/>
            <person name="Shaw S."/>
            <person name="Blin K."/>
            <person name="Weber T."/>
        </authorList>
    </citation>
    <scope>NUCLEOTIDE SEQUENCE</scope>
    <source>
        <strain evidence="1">NBC 01771</strain>
    </source>
</reference>
<evidence type="ECO:0000313" key="1">
    <source>
        <dbReference type="EMBL" id="WSB95855.1"/>
    </source>
</evidence>
<organism evidence="1 2">
    <name type="scientific">Streptomyces scopuliridis</name>
    <dbReference type="NCBI Taxonomy" id="452529"/>
    <lineage>
        <taxon>Bacteria</taxon>
        <taxon>Bacillati</taxon>
        <taxon>Actinomycetota</taxon>
        <taxon>Actinomycetes</taxon>
        <taxon>Kitasatosporales</taxon>
        <taxon>Streptomycetaceae</taxon>
        <taxon>Streptomyces</taxon>
    </lineage>
</organism>
<accession>A0ACD4ZBT7</accession>
<name>A0ACD4ZBT7_9ACTN</name>
<proteinExistence type="predicted"/>
<dbReference type="Proteomes" id="UP001348369">
    <property type="component" value="Chromosome"/>
</dbReference>
<keyword evidence="2" id="KW-1185">Reference proteome</keyword>